<keyword evidence="3" id="KW-0050">Antiport</keyword>
<feature type="transmembrane region" description="Helical" evidence="10">
    <location>
        <begin position="373"/>
        <end position="392"/>
    </location>
</feature>
<name>A0ABS2C7D1_9NEIS</name>
<evidence type="ECO:0000256" key="9">
    <source>
        <dbReference type="ARBA" id="ARBA00031636"/>
    </source>
</evidence>
<evidence type="ECO:0000256" key="4">
    <source>
        <dbReference type="ARBA" id="ARBA00022475"/>
    </source>
</evidence>
<feature type="transmembrane region" description="Helical" evidence="10">
    <location>
        <begin position="413"/>
        <end position="432"/>
    </location>
</feature>
<protein>
    <recommendedName>
        <fullName evidence="9">Multidrug-efflux transporter</fullName>
    </recommendedName>
</protein>
<feature type="transmembrane region" description="Helical" evidence="10">
    <location>
        <begin position="263"/>
        <end position="289"/>
    </location>
</feature>
<comment type="caution">
    <text evidence="11">The sequence shown here is derived from an EMBL/GenBank/DDBJ whole genome shotgun (WGS) entry which is preliminary data.</text>
</comment>
<accession>A0ABS2C7D1</accession>
<evidence type="ECO:0000313" key="12">
    <source>
        <dbReference type="Proteomes" id="UP001195660"/>
    </source>
</evidence>
<organism evidence="11 12">
    <name type="scientific">Deefgea chitinilytica</name>
    <dbReference type="NCBI Taxonomy" id="570276"/>
    <lineage>
        <taxon>Bacteria</taxon>
        <taxon>Pseudomonadati</taxon>
        <taxon>Pseudomonadota</taxon>
        <taxon>Betaproteobacteria</taxon>
        <taxon>Neisseriales</taxon>
        <taxon>Chitinibacteraceae</taxon>
        <taxon>Deefgea</taxon>
    </lineage>
</organism>
<keyword evidence="8 10" id="KW-0472">Membrane</keyword>
<dbReference type="Pfam" id="PF01554">
    <property type="entry name" value="MatE"/>
    <property type="match status" value="2"/>
</dbReference>
<evidence type="ECO:0000256" key="1">
    <source>
        <dbReference type="ARBA" id="ARBA00004429"/>
    </source>
</evidence>
<evidence type="ECO:0000256" key="10">
    <source>
        <dbReference type="SAM" id="Phobius"/>
    </source>
</evidence>
<keyword evidence="4" id="KW-1003">Cell membrane</keyword>
<dbReference type="InterPro" id="IPR050222">
    <property type="entry name" value="MATE_MdtK"/>
</dbReference>
<dbReference type="InterPro" id="IPR002528">
    <property type="entry name" value="MATE_fam"/>
</dbReference>
<dbReference type="PANTHER" id="PTHR43298">
    <property type="entry name" value="MULTIDRUG RESISTANCE PROTEIN NORM-RELATED"/>
    <property type="match status" value="1"/>
</dbReference>
<feature type="transmembrane region" description="Helical" evidence="10">
    <location>
        <begin position="301"/>
        <end position="322"/>
    </location>
</feature>
<dbReference type="Proteomes" id="UP001195660">
    <property type="component" value="Unassembled WGS sequence"/>
</dbReference>
<feature type="transmembrane region" description="Helical" evidence="10">
    <location>
        <begin position="155"/>
        <end position="173"/>
    </location>
</feature>
<feature type="transmembrane region" description="Helical" evidence="10">
    <location>
        <begin position="220"/>
        <end position="243"/>
    </location>
</feature>
<keyword evidence="2" id="KW-0813">Transport</keyword>
<feature type="transmembrane region" description="Helical" evidence="10">
    <location>
        <begin position="118"/>
        <end position="143"/>
    </location>
</feature>
<dbReference type="PIRSF" id="PIRSF006603">
    <property type="entry name" value="DinF"/>
    <property type="match status" value="1"/>
</dbReference>
<keyword evidence="7" id="KW-0406">Ion transport</keyword>
<feature type="transmembrane region" description="Helical" evidence="10">
    <location>
        <begin position="36"/>
        <end position="57"/>
    </location>
</feature>
<dbReference type="InterPro" id="IPR048279">
    <property type="entry name" value="MdtK-like"/>
</dbReference>
<evidence type="ECO:0000313" key="11">
    <source>
        <dbReference type="EMBL" id="MBM5570063.1"/>
    </source>
</evidence>
<evidence type="ECO:0000256" key="5">
    <source>
        <dbReference type="ARBA" id="ARBA00022692"/>
    </source>
</evidence>
<proteinExistence type="predicted"/>
<keyword evidence="5 10" id="KW-0812">Transmembrane</keyword>
<feature type="transmembrane region" description="Helical" evidence="10">
    <location>
        <begin position="444"/>
        <end position="465"/>
    </location>
</feature>
<dbReference type="NCBIfam" id="TIGR00797">
    <property type="entry name" value="matE"/>
    <property type="match status" value="1"/>
</dbReference>
<evidence type="ECO:0000256" key="7">
    <source>
        <dbReference type="ARBA" id="ARBA00023065"/>
    </source>
</evidence>
<feature type="transmembrane region" description="Helical" evidence="10">
    <location>
        <begin position="77"/>
        <end position="98"/>
    </location>
</feature>
<evidence type="ECO:0000256" key="6">
    <source>
        <dbReference type="ARBA" id="ARBA00022989"/>
    </source>
</evidence>
<reference evidence="11 12" key="1">
    <citation type="submission" date="2019-11" db="EMBL/GenBank/DDBJ databases">
        <title>Novel Deefgea species.</title>
        <authorList>
            <person name="Han J.-H."/>
        </authorList>
    </citation>
    <scope>NUCLEOTIDE SEQUENCE [LARGE SCALE GENOMIC DNA]</scope>
    <source>
        <strain evidence="11 12">LMG 24817</strain>
    </source>
</reference>
<keyword evidence="6 10" id="KW-1133">Transmembrane helix</keyword>
<feature type="transmembrane region" description="Helical" evidence="10">
    <location>
        <begin position="185"/>
        <end position="208"/>
    </location>
</feature>
<evidence type="ECO:0000256" key="8">
    <source>
        <dbReference type="ARBA" id="ARBA00023136"/>
    </source>
</evidence>
<feature type="transmembrane region" description="Helical" evidence="10">
    <location>
        <begin position="343"/>
        <end position="361"/>
    </location>
</feature>
<evidence type="ECO:0000256" key="2">
    <source>
        <dbReference type="ARBA" id="ARBA00022448"/>
    </source>
</evidence>
<dbReference type="PANTHER" id="PTHR43298:SF2">
    <property type="entry name" value="FMN_FAD EXPORTER YEEO-RELATED"/>
    <property type="match status" value="1"/>
</dbReference>
<keyword evidence="12" id="KW-1185">Reference proteome</keyword>
<dbReference type="EMBL" id="WOFE01000001">
    <property type="protein sequence ID" value="MBM5570063.1"/>
    <property type="molecule type" value="Genomic_DNA"/>
</dbReference>
<evidence type="ECO:0000256" key="3">
    <source>
        <dbReference type="ARBA" id="ARBA00022449"/>
    </source>
</evidence>
<gene>
    <name evidence="11" type="ORF">GM173_00550</name>
</gene>
<comment type="subcellular location">
    <subcellularLocation>
        <location evidence="1">Cell inner membrane</location>
        <topology evidence="1">Multi-pass membrane protein</topology>
    </subcellularLocation>
</comment>
<dbReference type="CDD" id="cd13131">
    <property type="entry name" value="MATE_NorM_like"/>
    <property type="match status" value="1"/>
</dbReference>
<sequence length="479" mass="51698">MKPCYFNADSRNYLQLSSQRARYPKDKMPRLQDAKATWILAWPIMVGQLAQTGTGFVDAVMAGHLSAGDLAAVSVGTSIWSVMIVTMFGLLIAISPMASQKVGAKAFHEIPALTQQALYQSVLVAAVMMLIAHSLLPIFAHIGLTSDVAAKASDFLAVISWGFPAVAIARVLYGYSSSLNQTKPMMMISILALLLNIPANYVLIYGVWGFPALGAVGCAWATALCMWFSALLWIIWIWVSPIYRETHPFRKLQGIQLQTQKQLAKLAIPIGIMFFVEASAFSLIALIIAKLGTTTVASHQIALNFASLTFMIPLAISTALTVRVGQAIGAGDYTLARFIGQTGIYLGFILAVVSGSMIILFRNTIATWYTADPAVILLSAQLLLLAGIFQFSDATQIVVAGVLRGYKSTRMPLAIHLTAFWVIGIPLGYALTFGVGPFSAQGPAGYWLALVIALTFAAIALYVFFQRISKRALTQGISN</sequence>